<reference evidence="1 2" key="1">
    <citation type="submission" date="2018-05" db="EMBL/GenBank/DDBJ databases">
        <title>Genome sequencing and assembly of the regulated plant pathogen Lachnellula willkommii and related sister species for the development of diagnostic species identification markers.</title>
        <authorList>
            <person name="Giroux E."/>
            <person name="Bilodeau G."/>
        </authorList>
    </citation>
    <scope>NUCLEOTIDE SEQUENCE [LARGE SCALE GENOMIC DNA]</scope>
    <source>
        <strain evidence="1 2">CBS 185.66</strain>
    </source>
</reference>
<keyword evidence="2" id="KW-1185">Reference proteome</keyword>
<proteinExistence type="predicted"/>
<evidence type="ECO:0000313" key="1">
    <source>
        <dbReference type="EMBL" id="TVY26640.1"/>
    </source>
</evidence>
<accession>A0A8H8R367</accession>
<protein>
    <submittedName>
        <fullName evidence="1">Uncharacterized protein</fullName>
    </submittedName>
</protein>
<organism evidence="1 2">
    <name type="scientific">Lachnellula hyalina</name>
    <dbReference type="NCBI Taxonomy" id="1316788"/>
    <lineage>
        <taxon>Eukaryota</taxon>
        <taxon>Fungi</taxon>
        <taxon>Dikarya</taxon>
        <taxon>Ascomycota</taxon>
        <taxon>Pezizomycotina</taxon>
        <taxon>Leotiomycetes</taxon>
        <taxon>Helotiales</taxon>
        <taxon>Lachnaceae</taxon>
        <taxon>Lachnellula</taxon>
    </lineage>
</organism>
<dbReference type="EMBL" id="QGMH01000065">
    <property type="protein sequence ID" value="TVY26640.1"/>
    <property type="molecule type" value="Genomic_DNA"/>
</dbReference>
<gene>
    <name evidence="1" type="ORF">LHYA1_G004109</name>
</gene>
<sequence length="220" mass="24229">MNHHVMEALGIKKAFSAWPFSHPTRSRVEFPSVHPWTTNPSVPKISAAGTVQPLVQARSTDGSPPAQRRISNRRKTFATSLSTSVSAKIASKHCETSGLRRFRGITQGMRDGAGRAWLLSTCESEMGCTIKMFTNAVSAELVTVLVGRIFSARRIRRRWIRLLLISLGSGRIGMFEDGVGGMEARGFLICTGHSKRKISDSYLGIFEDRTEEWSVTGFGA</sequence>
<evidence type="ECO:0000313" key="2">
    <source>
        <dbReference type="Proteomes" id="UP000431533"/>
    </source>
</evidence>
<comment type="caution">
    <text evidence="1">The sequence shown here is derived from an EMBL/GenBank/DDBJ whole genome shotgun (WGS) entry which is preliminary data.</text>
</comment>
<dbReference type="GeneID" id="41984307"/>
<dbReference type="Proteomes" id="UP000431533">
    <property type="component" value="Unassembled WGS sequence"/>
</dbReference>
<dbReference type="AlphaFoldDB" id="A0A8H8R367"/>
<name>A0A8H8R367_9HELO</name>
<dbReference type="RefSeq" id="XP_031005428.1">
    <property type="nucleotide sequence ID" value="XM_031149072.1"/>
</dbReference>